<dbReference type="GO" id="GO:0016301">
    <property type="term" value="F:kinase activity"/>
    <property type="evidence" value="ECO:0007669"/>
    <property type="project" value="UniProtKB-KW"/>
</dbReference>
<dbReference type="RefSeq" id="WP_258211827.1">
    <property type="nucleotide sequence ID" value="NZ_JANQBD010000002.1"/>
</dbReference>
<dbReference type="PANTHER" id="PTHR34383">
    <property type="entry name" value="POLYPHOSPHATE:AMP PHOSPHOTRANSFERASE-RELATED"/>
    <property type="match status" value="1"/>
</dbReference>
<evidence type="ECO:0000256" key="2">
    <source>
        <dbReference type="ARBA" id="ARBA00022777"/>
    </source>
</evidence>
<proteinExistence type="predicted"/>
<protein>
    <submittedName>
        <fullName evidence="4">Polyphosphate kinase 2 family protein</fullName>
    </submittedName>
</protein>
<evidence type="ECO:0000259" key="3">
    <source>
        <dbReference type="Pfam" id="PF03976"/>
    </source>
</evidence>
<evidence type="ECO:0000256" key="1">
    <source>
        <dbReference type="ARBA" id="ARBA00022679"/>
    </source>
</evidence>
<dbReference type="InterPro" id="IPR016898">
    <property type="entry name" value="Polyphosphate_phosphotransfera"/>
</dbReference>
<evidence type="ECO:0000313" key="5">
    <source>
        <dbReference type="Proteomes" id="UP001300012"/>
    </source>
</evidence>
<dbReference type="PIRSF" id="PIRSF028756">
    <property type="entry name" value="PPK2_prd"/>
    <property type="match status" value="1"/>
</dbReference>
<dbReference type="Pfam" id="PF03976">
    <property type="entry name" value="PPK2"/>
    <property type="match status" value="1"/>
</dbReference>
<accession>A0ABT1YDC0</accession>
<feature type="domain" description="Polyphosphate kinase-2-related" evidence="3">
    <location>
        <begin position="28"/>
        <end position="249"/>
    </location>
</feature>
<evidence type="ECO:0000313" key="4">
    <source>
        <dbReference type="EMBL" id="MCR8630208.1"/>
    </source>
</evidence>
<dbReference type="InterPro" id="IPR022488">
    <property type="entry name" value="PPK2-related"/>
</dbReference>
<dbReference type="SUPFAM" id="SSF52540">
    <property type="entry name" value="P-loop containing nucleoside triphosphate hydrolases"/>
    <property type="match status" value="1"/>
</dbReference>
<dbReference type="Proteomes" id="UP001300012">
    <property type="component" value="Unassembled WGS sequence"/>
</dbReference>
<dbReference type="InterPro" id="IPR022300">
    <property type="entry name" value="PPK2-rel_1"/>
</dbReference>
<dbReference type="EMBL" id="JANQBD010000002">
    <property type="protein sequence ID" value="MCR8630208.1"/>
    <property type="molecule type" value="Genomic_DNA"/>
</dbReference>
<comment type="caution">
    <text evidence="4">The sequence shown here is derived from an EMBL/GenBank/DDBJ whole genome shotgun (WGS) entry which is preliminary data.</text>
</comment>
<keyword evidence="2 4" id="KW-0418">Kinase</keyword>
<dbReference type="NCBIfam" id="TIGR03709">
    <property type="entry name" value="PPK2_rel_1"/>
    <property type="match status" value="1"/>
</dbReference>
<dbReference type="Gene3D" id="3.40.50.300">
    <property type="entry name" value="P-loop containing nucleotide triphosphate hydrolases"/>
    <property type="match status" value="1"/>
</dbReference>
<dbReference type="InterPro" id="IPR027417">
    <property type="entry name" value="P-loop_NTPase"/>
</dbReference>
<keyword evidence="1" id="KW-0808">Transferase</keyword>
<gene>
    <name evidence="4" type="ORF">NV381_03230</name>
</gene>
<reference evidence="4 5" key="1">
    <citation type="submission" date="2022-08" db="EMBL/GenBank/DDBJ databases">
        <title>Paenibacillus endoradicis sp. nov., Paenibacillus radicibacter sp. nov and Paenibacillus pararadicis sp. nov., three cold-adapted plant growth-promoting bacteria isolated from root of Larix gmelinii in Great Khingan.</title>
        <authorList>
            <person name="Xue H."/>
        </authorList>
    </citation>
    <scope>NUCLEOTIDE SEQUENCE [LARGE SCALE GENOMIC DNA]</scope>
    <source>
        <strain evidence="4 5">N5-1-1-5</strain>
    </source>
</reference>
<name>A0ABT1YDC0_9BACL</name>
<organism evidence="4 5">
    <name type="scientific">Paenibacillus radicis</name>
    <name type="common">ex Xue et al. 2023</name>
    <dbReference type="NCBI Taxonomy" id="2972489"/>
    <lineage>
        <taxon>Bacteria</taxon>
        <taxon>Bacillati</taxon>
        <taxon>Bacillota</taxon>
        <taxon>Bacilli</taxon>
        <taxon>Bacillales</taxon>
        <taxon>Paenibacillaceae</taxon>
        <taxon>Paenibacillus</taxon>
    </lineage>
</organism>
<keyword evidence="5" id="KW-1185">Reference proteome</keyword>
<sequence length="277" mass="32819">MLKSYRLNKKEEIVLRRFDPNDKGGFKSKEEIHEEFEHMEKKLLELQDKLFASKTNGVLILFQGMDCSGKDGVIKKVLSNLNPQGFRAESFKKPTPEESSHDFLWRTHKVVPAKGYIAAFNRSYYEDVLITRVHGMIQDDEAAVRLNHIRDFEKLLTDSGVLLIKIFLHISPEFQLEKIRQRLENPEKLWKFDPSDLEERRYWDQYTAAYEDVFRHTATKHCPWYVVPANERWFRDYLVLRIILRSMEKLGLSYPMANIEVQTLLKQHNEESKKSLL</sequence>
<dbReference type="PANTHER" id="PTHR34383:SF3">
    <property type="entry name" value="POLYPHOSPHATE:AMP PHOSPHOTRANSFERASE"/>
    <property type="match status" value="1"/>
</dbReference>